<comment type="caution">
    <text evidence="2">The sequence shown here is derived from an EMBL/GenBank/DDBJ whole genome shotgun (WGS) entry which is preliminary data.</text>
</comment>
<dbReference type="VEuPathDB" id="FungiDB:SPSK_05669"/>
<dbReference type="AlphaFoldDB" id="A0A0F2LUM9"/>
<accession>A0A0F2LUM9</accession>
<evidence type="ECO:0000313" key="2">
    <source>
        <dbReference type="EMBL" id="KJR80215.1"/>
    </source>
</evidence>
<feature type="compositionally biased region" description="Basic residues" evidence="1">
    <location>
        <begin position="108"/>
        <end position="135"/>
    </location>
</feature>
<organism evidence="2 3">
    <name type="scientific">Sporothrix schenckii 1099-18</name>
    <dbReference type="NCBI Taxonomy" id="1397361"/>
    <lineage>
        <taxon>Eukaryota</taxon>
        <taxon>Fungi</taxon>
        <taxon>Dikarya</taxon>
        <taxon>Ascomycota</taxon>
        <taxon>Pezizomycotina</taxon>
        <taxon>Sordariomycetes</taxon>
        <taxon>Sordariomycetidae</taxon>
        <taxon>Ophiostomatales</taxon>
        <taxon>Ophiostomataceae</taxon>
        <taxon>Sporothrix</taxon>
    </lineage>
</organism>
<evidence type="ECO:0000313" key="3">
    <source>
        <dbReference type="Proteomes" id="UP000033710"/>
    </source>
</evidence>
<protein>
    <submittedName>
        <fullName evidence="2">Uncharacterized protein</fullName>
    </submittedName>
</protein>
<reference evidence="2 3" key="1">
    <citation type="journal article" date="2014" name="BMC Genomics">
        <title>Comparative genomics of the major fungal agents of human and animal Sporotrichosis: Sporothrix schenckii and Sporothrix brasiliensis.</title>
        <authorList>
            <person name="Teixeira M.M."/>
            <person name="de Almeida L.G."/>
            <person name="Kubitschek-Barreira P."/>
            <person name="Alves F.L."/>
            <person name="Kioshima E.S."/>
            <person name="Abadio A.K."/>
            <person name="Fernandes L."/>
            <person name="Derengowski L.S."/>
            <person name="Ferreira K.S."/>
            <person name="Souza R.C."/>
            <person name="Ruiz J.C."/>
            <person name="de Andrade N.C."/>
            <person name="Paes H.C."/>
            <person name="Nicola A.M."/>
            <person name="Albuquerque P."/>
            <person name="Gerber A.L."/>
            <person name="Martins V.P."/>
            <person name="Peconick L.D."/>
            <person name="Neto A.V."/>
            <person name="Chaucanez C.B."/>
            <person name="Silva P.A."/>
            <person name="Cunha O.L."/>
            <person name="de Oliveira F.F."/>
            <person name="dos Santos T.C."/>
            <person name="Barros A.L."/>
            <person name="Soares M.A."/>
            <person name="de Oliveira L.M."/>
            <person name="Marini M.M."/>
            <person name="Villalobos-Duno H."/>
            <person name="Cunha M.M."/>
            <person name="de Hoog S."/>
            <person name="da Silveira J.F."/>
            <person name="Henrissat B."/>
            <person name="Nino-Vega G.A."/>
            <person name="Cisalpino P.S."/>
            <person name="Mora-Montes H.M."/>
            <person name="Almeida S.R."/>
            <person name="Stajich J.E."/>
            <person name="Lopes-Bezerra L.M."/>
            <person name="Vasconcelos A.T."/>
            <person name="Felipe M.S."/>
        </authorList>
    </citation>
    <scope>NUCLEOTIDE SEQUENCE [LARGE SCALE GENOMIC DNA]</scope>
    <source>
        <strain evidence="2 3">1099-18</strain>
    </source>
</reference>
<evidence type="ECO:0000256" key="1">
    <source>
        <dbReference type="SAM" id="MobiDB-lite"/>
    </source>
</evidence>
<feature type="region of interest" description="Disordered" evidence="1">
    <location>
        <begin position="68"/>
        <end position="135"/>
    </location>
</feature>
<dbReference type="RefSeq" id="XP_016582891.1">
    <property type="nucleotide sequence ID" value="XM_016732410.1"/>
</dbReference>
<dbReference type="GeneID" id="27667687"/>
<sequence length="135" mass="15937">MAGRLQAPVSLVDFGLLEATPPANPTKPHRAVLFFSFCISRLRRARHDRSVMSKPSEDPLAALAEVRRRLETRKKGRDRQKRKRGKRKRQRGRRNKLQDMSVSLALPPKRRHNKMLRISKKHFGERRQNTRRRLQ</sequence>
<dbReference type="Proteomes" id="UP000033710">
    <property type="component" value="Unassembled WGS sequence"/>
</dbReference>
<reference evidence="2 3" key="2">
    <citation type="journal article" date="2015" name="Eukaryot. Cell">
        <title>Asexual propagation of a virulent clone complex in a human and feline outbreak of sporotrichosis.</title>
        <authorList>
            <person name="Teixeira Mde M."/>
            <person name="Rodrigues A.M."/>
            <person name="Tsui C.K."/>
            <person name="de Almeida L.G."/>
            <person name="Van Diepeningen A.D."/>
            <person name="van den Ende B.G."/>
            <person name="Fernandes G.F."/>
            <person name="Kano R."/>
            <person name="Hamelin R.C."/>
            <person name="Lopes-Bezerra L.M."/>
            <person name="Vasconcelos A.T."/>
            <person name="de Hoog S."/>
            <person name="de Camargo Z.P."/>
            <person name="Felipe M.S."/>
        </authorList>
    </citation>
    <scope>NUCLEOTIDE SEQUENCE [LARGE SCALE GENOMIC DNA]</scope>
    <source>
        <strain evidence="2 3">1099-18</strain>
    </source>
</reference>
<dbReference type="KEGG" id="ssck:SPSK_05669"/>
<gene>
    <name evidence="2" type="ORF">SPSK_05669</name>
</gene>
<dbReference type="EMBL" id="AXCR01000012">
    <property type="protein sequence ID" value="KJR80215.1"/>
    <property type="molecule type" value="Genomic_DNA"/>
</dbReference>
<proteinExistence type="predicted"/>
<feature type="compositionally biased region" description="Basic residues" evidence="1">
    <location>
        <begin position="70"/>
        <end position="95"/>
    </location>
</feature>
<name>A0A0F2LUM9_SPOSC</name>